<dbReference type="KEGG" id="fae:FAES_5139"/>
<evidence type="ECO:0000313" key="2">
    <source>
        <dbReference type="Proteomes" id="UP000011058"/>
    </source>
</evidence>
<reference evidence="1 2" key="1">
    <citation type="journal article" date="2012" name="J. Bacteriol.">
        <title>Genome Sequence of Fibrella aestuarina BUZ 2T, a Filamentous Marine Bacterium.</title>
        <authorList>
            <person name="Filippini M."/>
            <person name="Qi W."/>
            <person name="Blom J."/>
            <person name="Goesmann A."/>
            <person name="Smits T.H."/>
            <person name="Bagheri H.C."/>
        </authorList>
    </citation>
    <scope>NUCLEOTIDE SEQUENCE [LARGE SCALE GENOMIC DNA]</scope>
    <source>
        <strain evidence="2">BUZ 2T</strain>
    </source>
</reference>
<accession>I0KG85</accession>
<dbReference type="EMBL" id="HE796683">
    <property type="protein sequence ID" value="CCH03138.1"/>
    <property type="molecule type" value="Genomic_DNA"/>
</dbReference>
<organism evidence="1 2">
    <name type="scientific">Fibrella aestuarina BUZ 2</name>
    <dbReference type="NCBI Taxonomy" id="1166018"/>
    <lineage>
        <taxon>Bacteria</taxon>
        <taxon>Pseudomonadati</taxon>
        <taxon>Bacteroidota</taxon>
        <taxon>Cytophagia</taxon>
        <taxon>Cytophagales</taxon>
        <taxon>Spirosomataceae</taxon>
        <taxon>Fibrella</taxon>
    </lineage>
</organism>
<dbReference type="AlphaFoldDB" id="I0KG85"/>
<protein>
    <submittedName>
        <fullName evidence="1">Uncharacterized protein</fullName>
    </submittedName>
</protein>
<name>I0KG85_9BACT</name>
<sequence length="33" mass="3598">MVIIRLLVNLFSYEPALGTLSGTLPGVWPGKVR</sequence>
<evidence type="ECO:0000313" key="1">
    <source>
        <dbReference type="EMBL" id="CCH03138.1"/>
    </source>
</evidence>
<dbReference type="Proteomes" id="UP000011058">
    <property type="component" value="Chromosome"/>
</dbReference>
<dbReference type="HOGENOM" id="CLU_3381962_0_0_10"/>
<gene>
    <name evidence="1" type="ORF">FAES_5139</name>
</gene>
<proteinExistence type="predicted"/>
<keyword evidence="2" id="KW-1185">Reference proteome</keyword>